<dbReference type="Proteomes" id="UP000507470">
    <property type="component" value="Unassembled WGS sequence"/>
</dbReference>
<accession>A0A6J8D9P5</accession>
<dbReference type="SUPFAM" id="SSF54236">
    <property type="entry name" value="Ubiquitin-like"/>
    <property type="match status" value="1"/>
</dbReference>
<evidence type="ECO:0000313" key="2">
    <source>
        <dbReference type="EMBL" id="CAC5405413.1"/>
    </source>
</evidence>
<sequence length="154" mass="17418">MVPKADDKPEWKLNGQMLTYTLPLSDSIAVMKAKLNESLGLPAGKQKLQYDGIFMKDSNSLAYYNINKGATNSPLPKDGQCTPWHKDRQCRPIPKDRQCSLWPKDGQCSPWPEDGQCTPCLKDRQCSQPSFTKCTPWLKDTKCTPWPKGRQCTP</sequence>
<gene>
    <name evidence="2" type="ORF">MCOR_39110</name>
</gene>
<evidence type="ECO:0000259" key="1">
    <source>
        <dbReference type="PROSITE" id="PS50053"/>
    </source>
</evidence>
<dbReference type="CDD" id="cd01800">
    <property type="entry name" value="Ubl_SF3a120"/>
    <property type="match status" value="1"/>
</dbReference>
<name>A0A6J8D9P5_MYTCO</name>
<organism evidence="2 3">
    <name type="scientific">Mytilus coruscus</name>
    <name type="common">Sea mussel</name>
    <dbReference type="NCBI Taxonomy" id="42192"/>
    <lineage>
        <taxon>Eukaryota</taxon>
        <taxon>Metazoa</taxon>
        <taxon>Spiralia</taxon>
        <taxon>Lophotrochozoa</taxon>
        <taxon>Mollusca</taxon>
        <taxon>Bivalvia</taxon>
        <taxon>Autobranchia</taxon>
        <taxon>Pteriomorphia</taxon>
        <taxon>Mytilida</taxon>
        <taxon>Mytiloidea</taxon>
        <taxon>Mytilidae</taxon>
        <taxon>Mytilinae</taxon>
        <taxon>Mytilus</taxon>
    </lineage>
</organism>
<dbReference type="OrthoDB" id="447637at2759"/>
<keyword evidence="3" id="KW-1185">Reference proteome</keyword>
<dbReference type="Gene3D" id="3.10.20.90">
    <property type="entry name" value="Phosphatidylinositol 3-kinase Catalytic Subunit, Chain A, domain 1"/>
    <property type="match status" value="1"/>
</dbReference>
<evidence type="ECO:0000313" key="3">
    <source>
        <dbReference type="Proteomes" id="UP000507470"/>
    </source>
</evidence>
<dbReference type="InterPro" id="IPR029071">
    <property type="entry name" value="Ubiquitin-like_domsf"/>
</dbReference>
<dbReference type="Pfam" id="PF00240">
    <property type="entry name" value="ubiquitin"/>
    <property type="match status" value="1"/>
</dbReference>
<dbReference type="SMART" id="SM00213">
    <property type="entry name" value="UBQ"/>
    <property type="match status" value="1"/>
</dbReference>
<reference evidence="2 3" key="1">
    <citation type="submission" date="2020-06" db="EMBL/GenBank/DDBJ databases">
        <authorList>
            <person name="Li R."/>
            <person name="Bekaert M."/>
        </authorList>
    </citation>
    <scope>NUCLEOTIDE SEQUENCE [LARGE SCALE GENOMIC DNA]</scope>
    <source>
        <strain evidence="3">wild</strain>
    </source>
</reference>
<feature type="domain" description="Ubiquitin-like" evidence="1">
    <location>
        <begin position="13"/>
        <end position="71"/>
    </location>
</feature>
<dbReference type="PROSITE" id="PS50053">
    <property type="entry name" value="UBIQUITIN_2"/>
    <property type="match status" value="1"/>
</dbReference>
<proteinExistence type="predicted"/>
<dbReference type="InterPro" id="IPR000626">
    <property type="entry name" value="Ubiquitin-like_dom"/>
</dbReference>
<dbReference type="InterPro" id="IPR035563">
    <property type="entry name" value="SF3As1_ubi"/>
</dbReference>
<dbReference type="AlphaFoldDB" id="A0A6J8D9P5"/>
<dbReference type="EMBL" id="CACVKT020007119">
    <property type="protein sequence ID" value="CAC5405413.1"/>
    <property type="molecule type" value="Genomic_DNA"/>
</dbReference>
<protein>
    <submittedName>
        <fullName evidence="2">SF3A1</fullName>
    </submittedName>
</protein>